<evidence type="ECO:0000313" key="12">
    <source>
        <dbReference type="Proteomes" id="UP000593892"/>
    </source>
</evidence>
<evidence type="ECO:0000313" key="11">
    <source>
        <dbReference type="EMBL" id="QOY89749.1"/>
    </source>
</evidence>
<dbReference type="Proteomes" id="UP000593892">
    <property type="component" value="Chromosome"/>
</dbReference>
<feature type="domain" description="Anti-sigma K factor RskA C-terminal" evidence="10">
    <location>
        <begin position="85"/>
        <end position="238"/>
    </location>
</feature>
<dbReference type="GO" id="GO:0016989">
    <property type="term" value="F:sigma factor antagonist activity"/>
    <property type="evidence" value="ECO:0007669"/>
    <property type="project" value="TreeGrafter"/>
</dbReference>
<evidence type="ECO:0000256" key="8">
    <source>
        <dbReference type="ARBA" id="ARBA00030803"/>
    </source>
</evidence>
<dbReference type="InterPro" id="IPR041916">
    <property type="entry name" value="Anti_sigma_zinc_sf"/>
</dbReference>
<dbReference type="PANTHER" id="PTHR37461:SF1">
    <property type="entry name" value="ANTI-SIGMA-K FACTOR RSKA"/>
    <property type="match status" value="1"/>
</dbReference>
<dbReference type="KEGG" id="pfer:IRI77_07300"/>
<dbReference type="EMBL" id="CP063849">
    <property type="protein sequence ID" value="QOY89749.1"/>
    <property type="molecule type" value="Genomic_DNA"/>
</dbReference>
<evidence type="ECO:0000256" key="4">
    <source>
        <dbReference type="ARBA" id="ARBA00022692"/>
    </source>
</evidence>
<keyword evidence="12" id="KW-1185">Reference proteome</keyword>
<proteinExistence type="predicted"/>
<keyword evidence="6 9" id="KW-0472">Membrane</keyword>
<reference evidence="11 12" key="1">
    <citation type="submission" date="2020-10" db="EMBL/GenBank/DDBJ databases">
        <title>Complete genome sequence of Paludibaculum fermentans P105T, a facultatively anaerobic acidobacterium capable of dissimilatory Fe(III) reduction.</title>
        <authorList>
            <person name="Dedysh S.N."/>
            <person name="Beletsky A.V."/>
            <person name="Kulichevskaya I.S."/>
            <person name="Mardanov A.V."/>
            <person name="Ravin N.V."/>
        </authorList>
    </citation>
    <scope>NUCLEOTIDE SEQUENCE [LARGE SCALE GENOMIC DNA]</scope>
    <source>
        <strain evidence="11 12">P105</strain>
    </source>
</reference>
<evidence type="ECO:0000256" key="6">
    <source>
        <dbReference type="ARBA" id="ARBA00023136"/>
    </source>
</evidence>
<dbReference type="PANTHER" id="PTHR37461">
    <property type="entry name" value="ANTI-SIGMA-K FACTOR RSKA"/>
    <property type="match status" value="1"/>
</dbReference>
<sequence>MNCDKYIEEFELYALGLLEPAEQSELGAHLNTGCETCQARLRRALALNSMIMRSVEELAPRRGLRGAVIRTLTGRDQSPAWTFLWAGLAAGLLLLTVWMGNQNHEQKTLLADARHQLESQRVRSARIQQALAVLGDPGTRLATAGREEVKPRATYFLNPKRGVVMIGANLAGLDPAHVYQMWIIPKGQNPKPAGLFRPDEAGNAVHLFETQLPPGSTAALALSVEPEAGSAAPTTTPMLVAPVTGD</sequence>
<dbReference type="InterPro" id="IPR018764">
    <property type="entry name" value="RskA_C"/>
</dbReference>
<gene>
    <name evidence="11" type="ORF">IRI77_07300</name>
</gene>
<dbReference type="GO" id="GO:0006417">
    <property type="term" value="P:regulation of translation"/>
    <property type="evidence" value="ECO:0007669"/>
    <property type="project" value="TreeGrafter"/>
</dbReference>
<dbReference type="GO" id="GO:0005886">
    <property type="term" value="C:plasma membrane"/>
    <property type="evidence" value="ECO:0007669"/>
    <property type="project" value="UniProtKB-SubCell"/>
</dbReference>
<dbReference type="InterPro" id="IPR051474">
    <property type="entry name" value="Anti-sigma-K/W_factor"/>
</dbReference>
<organism evidence="11 12">
    <name type="scientific">Paludibaculum fermentans</name>
    <dbReference type="NCBI Taxonomy" id="1473598"/>
    <lineage>
        <taxon>Bacteria</taxon>
        <taxon>Pseudomonadati</taxon>
        <taxon>Acidobacteriota</taxon>
        <taxon>Terriglobia</taxon>
        <taxon>Bryobacterales</taxon>
        <taxon>Bryobacteraceae</taxon>
        <taxon>Paludibaculum</taxon>
    </lineage>
</organism>
<evidence type="ECO:0000256" key="2">
    <source>
        <dbReference type="ARBA" id="ARBA00004236"/>
    </source>
</evidence>
<evidence type="ECO:0000256" key="9">
    <source>
        <dbReference type="SAM" id="Phobius"/>
    </source>
</evidence>
<evidence type="ECO:0000259" key="10">
    <source>
        <dbReference type="Pfam" id="PF10099"/>
    </source>
</evidence>
<dbReference type="AlphaFoldDB" id="A0A7S7NU38"/>
<dbReference type="RefSeq" id="WP_194451411.1">
    <property type="nucleotide sequence ID" value="NZ_CP063849.1"/>
</dbReference>
<feature type="transmembrane region" description="Helical" evidence="9">
    <location>
        <begin position="80"/>
        <end position="100"/>
    </location>
</feature>
<keyword evidence="4 9" id="KW-0812">Transmembrane</keyword>
<accession>A0A7S7NU38</accession>
<evidence type="ECO:0000256" key="5">
    <source>
        <dbReference type="ARBA" id="ARBA00022989"/>
    </source>
</evidence>
<evidence type="ECO:0000256" key="1">
    <source>
        <dbReference type="ARBA" id="ARBA00004167"/>
    </source>
</evidence>
<dbReference type="Gene3D" id="1.10.10.1320">
    <property type="entry name" value="Anti-sigma factor, zinc-finger domain"/>
    <property type="match status" value="1"/>
</dbReference>
<protein>
    <recommendedName>
        <fullName evidence="8">Regulator of SigK</fullName>
    </recommendedName>
    <alternativeName>
        <fullName evidence="7">Sigma-K anti-sigma factor RskA</fullName>
    </alternativeName>
</protein>
<keyword evidence="3" id="KW-1003">Cell membrane</keyword>
<evidence type="ECO:0000256" key="3">
    <source>
        <dbReference type="ARBA" id="ARBA00022475"/>
    </source>
</evidence>
<dbReference type="Pfam" id="PF10099">
    <property type="entry name" value="RskA_C"/>
    <property type="match status" value="1"/>
</dbReference>
<evidence type="ECO:0000256" key="7">
    <source>
        <dbReference type="ARBA" id="ARBA00029829"/>
    </source>
</evidence>
<name>A0A7S7NU38_PALFE</name>
<comment type="subcellular location">
    <subcellularLocation>
        <location evidence="2">Cell membrane</location>
    </subcellularLocation>
    <subcellularLocation>
        <location evidence="1">Membrane</location>
        <topology evidence="1">Single-pass membrane protein</topology>
    </subcellularLocation>
</comment>
<keyword evidence="5 9" id="KW-1133">Transmembrane helix</keyword>